<feature type="transmembrane region" description="Helical" evidence="1">
    <location>
        <begin position="449"/>
        <end position="476"/>
    </location>
</feature>
<dbReference type="CDD" id="cd16018">
    <property type="entry name" value="Enpp"/>
    <property type="match status" value="1"/>
</dbReference>
<dbReference type="AlphaFoldDB" id="A0A834UDX1"/>
<keyword evidence="2" id="KW-0732">Signal</keyword>
<dbReference type="Gene3D" id="3.40.720.10">
    <property type="entry name" value="Alkaline Phosphatase, subunit A"/>
    <property type="match status" value="1"/>
</dbReference>
<dbReference type="GO" id="GO:0016787">
    <property type="term" value="F:hydrolase activity"/>
    <property type="evidence" value="ECO:0007669"/>
    <property type="project" value="UniProtKB-ARBA"/>
</dbReference>
<dbReference type="InterPro" id="IPR017850">
    <property type="entry name" value="Alkaline_phosphatase_core_sf"/>
</dbReference>
<feature type="signal peptide" evidence="2">
    <location>
        <begin position="1"/>
        <end position="20"/>
    </location>
</feature>
<name>A0A834UDX1_VESPE</name>
<evidence type="ECO:0000313" key="3">
    <source>
        <dbReference type="EMBL" id="KAF7433865.1"/>
    </source>
</evidence>
<dbReference type="Proteomes" id="UP000600918">
    <property type="component" value="Unassembled WGS sequence"/>
</dbReference>
<dbReference type="SUPFAM" id="SSF53649">
    <property type="entry name" value="Alkaline phosphatase-like"/>
    <property type="match status" value="1"/>
</dbReference>
<protein>
    <submittedName>
        <fullName evidence="3">Uncharacterized protein</fullName>
    </submittedName>
</protein>
<dbReference type="Gene3D" id="3.30.1360.180">
    <property type="match status" value="1"/>
</dbReference>
<comment type="caution">
    <text evidence="3">The sequence shown here is derived from an EMBL/GenBank/DDBJ whole genome shotgun (WGS) entry which is preliminary data.</text>
</comment>
<accession>A0A834UDX1</accession>
<keyword evidence="1" id="KW-1133">Transmembrane helix</keyword>
<dbReference type="PANTHER" id="PTHR10151">
    <property type="entry name" value="ECTONUCLEOTIDE PYROPHOSPHATASE/PHOSPHODIESTERASE"/>
    <property type="match status" value="1"/>
</dbReference>
<evidence type="ECO:0000256" key="1">
    <source>
        <dbReference type="SAM" id="Phobius"/>
    </source>
</evidence>
<sequence length="491" mass="56629">MMLTTLSTLFLFILCNIKQGQFVSIHPKLLVVSYDAFRYKALYIHVCVYDYFNRNVTPFMNKLRNEGTHADYMMNIFVTKTFPNHHTMATGLYAETHGVVDNEVYDPVSGNITKYSSQLYHYDNRILPIWTINEKNIGRHSGTMMWPGSIFEYGGTTPAYAQVYFSYYIYNAFNDTVNWEERVDTLISWFVHPTMPINLGILYIEEPDYHGHFIGINNNSFNKILEKLDQITKYLHIKLEQYGLNDVNVIHLSDHGMATVTLDRIIDLNKYINSTDYTFVGTSPGLHIYPNPGKFITLLRKEELIYQNLKFAAEETMNFKVYRKYEIPQKYHYGNNKRVGPIFVIANVGYAFQNLNDTIQCYKKKFNITVDSTSEFGLHGYDNGAIEMHPIFFAKGPAFVPGCKLEPFKNTDLFPLFCKILDIKCPKTNGSLADISRCLKLQSDNISILTYQIIFVGVTLVITLIGIAGATLMFVIRKRKVGRANYRYRAI</sequence>
<gene>
    <name evidence="3" type="ORF">H0235_002056</name>
</gene>
<evidence type="ECO:0000313" key="4">
    <source>
        <dbReference type="Proteomes" id="UP000600918"/>
    </source>
</evidence>
<keyword evidence="1" id="KW-0812">Transmembrane</keyword>
<dbReference type="InterPro" id="IPR002591">
    <property type="entry name" value="Phosphodiest/P_Trfase"/>
</dbReference>
<proteinExistence type="predicted"/>
<organism evidence="3 4">
    <name type="scientific">Vespula pensylvanica</name>
    <name type="common">Western yellow jacket</name>
    <name type="synonym">Wasp</name>
    <dbReference type="NCBI Taxonomy" id="30213"/>
    <lineage>
        <taxon>Eukaryota</taxon>
        <taxon>Metazoa</taxon>
        <taxon>Ecdysozoa</taxon>
        <taxon>Arthropoda</taxon>
        <taxon>Hexapoda</taxon>
        <taxon>Insecta</taxon>
        <taxon>Pterygota</taxon>
        <taxon>Neoptera</taxon>
        <taxon>Endopterygota</taxon>
        <taxon>Hymenoptera</taxon>
        <taxon>Apocrita</taxon>
        <taxon>Aculeata</taxon>
        <taxon>Vespoidea</taxon>
        <taxon>Vespidae</taxon>
        <taxon>Vespinae</taxon>
        <taxon>Vespula</taxon>
    </lineage>
</organism>
<dbReference type="PANTHER" id="PTHR10151:SF120">
    <property type="entry name" value="BIS(5'-ADENOSYL)-TRIPHOSPHATASE"/>
    <property type="match status" value="1"/>
</dbReference>
<feature type="chain" id="PRO_5032344129" evidence="2">
    <location>
        <begin position="21"/>
        <end position="491"/>
    </location>
</feature>
<keyword evidence="1" id="KW-0472">Membrane</keyword>
<dbReference type="EMBL" id="JACSDY010000002">
    <property type="protein sequence ID" value="KAF7433865.1"/>
    <property type="molecule type" value="Genomic_DNA"/>
</dbReference>
<keyword evidence="4" id="KW-1185">Reference proteome</keyword>
<reference evidence="3" key="1">
    <citation type="journal article" date="2020" name="G3 (Bethesda)">
        <title>High-Quality Assemblies for Three Invasive Social Wasps from the &lt;i&gt;Vespula&lt;/i&gt; Genus.</title>
        <authorList>
            <person name="Harrop T.W.R."/>
            <person name="Guhlin J."/>
            <person name="McLaughlin G.M."/>
            <person name="Permina E."/>
            <person name="Stockwell P."/>
            <person name="Gilligan J."/>
            <person name="Le Lec M.F."/>
            <person name="Gruber M.A.M."/>
            <person name="Quinn O."/>
            <person name="Lovegrove M."/>
            <person name="Duncan E.J."/>
            <person name="Remnant E.J."/>
            <person name="Van Eeckhoven J."/>
            <person name="Graham B."/>
            <person name="Knapp R.A."/>
            <person name="Langford K.W."/>
            <person name="Kronenberg Z."/>
            <person name="Press M.O."/>
            <person name="Eacker S.M."/>
            <person name="Wilson-Rankin E.E."/>
            <person name="Purcell J."/>
            <person name="Lester P.J."/>
            <person name="Dearden P.K."/>
        </authorList>
    </citation>
    <scope>NUCLEOTIDE SEQUENCE</scope>
    <source>
        <strain evidence="3">Volc-1</strain>
    </source>
</reference>
<dbReference type="Pfam" id="PF01663">
    <property type="entry name" value="Phosphodiest"/>
    <property type="match status" value="1"/>
</dbReference>
<evidence type="ECO:0000256" key="2">
    <source>
        <dbReference type="SAM" id="SignalP"/>
    </source>
</evidence>